<reference evidence="10 11" key="1">
    <citation type="submission" date="2020-10" db="EMBL/GenBank/DDBJ databases">
        <title>Pygocentrus nattereri (red-bellied piranha) genome, fPygNat1, primary haplotype.</title>
        <authorList>
            <person name="Myers G."/>
            <person name="Meyer A."/>
            <person name="Karagic N."/>
            <person name="Pippel M."/>
            <person name="Winkler S."/>
            <person name="Tracey A."/>
            <person name="Wood J."/>
            <person name="Formenti G."/>
            <person name="Howe K."/>
            <person name="Fedrigo O."/>
            <person name="Jarvis E.D."/>
        </authorList>
    </citation>
    <scope>NUCLEOTIDE SEQUENCE [LARGE SCALE GENOMIC DNA]</scope>
</reference>
<dbReference type="CTD" id="338094"/>
<evidence type="ECO:0000256" key="4">
    <source>
        <dbReference type="ARBA" id="ARBA00023136"/>
    </source>
</evidence>
<name>A0A3B4DAG1_PYGNA</name>
<evidence type="ECO:0000256" key="6">
    <source>
        <dbReference type="ARBA" id="ARBA00044953"/>
    </source>
</evidence>
<evidence type="ECO:0000313" key="10">
    <source>
        <dbReference type="Ensembl" id="ENSPNAP00000021332.1"/>
    </source>
</evidence>
<dbReference type="PANTHER" id="PTHR21184:SF4">
    <property type="entry name" value="PROTEIN FAM151A"/>
    <property type="match status" value="1"/>
</dbReference>
<evidence type="ECO:0000256" key="8">
    <source>
        <dbReference type="SAM" id="Phobius"/>
    </source>
</evidence>
<comment type="similarity">
    <text evidence="6">Belongs to the menorin family.</text>
</comment>
<organism evidence="10 11">
    <name type="scientific">Pygocentrus nattereri</name>
    <name type="common">Red-bellied piranha</name>
    <dbReference type="NCBI Taxonomy" id="42514"/>
    <lineage>
        <taxon>Eukaryota</taxon>
        <taxon>Metazoa</taxon>
        <taxon>Chordata</taxon>
        <taxon>Craniata</taxon>
        <taxon>Vertebrata</taxon>
        <taxon>Euteleostomi</taxon>
        <taxon>Actinopterygii</taxon>
        <taxon>Neopterygii</taxon>
        <taxon>Teleostei</taxon>
        <taxon>Ostariophysi</taxon>
        <taxon>Characiformes</taxon>
        <taxon>Characoidei</taxon>
        <taxon>Pygocentrus</taxon>
    </lineage>
</organism>
<proteinExistence type="inferred from homology"/>
<dbReference type="GO" id="GO:0005615">
    <property type="term" value="C:extracellular space"/>
    <property type="evidence" value="ECO:0007669"/>
    <property type="project" value="TreeGrafter"/>
</dbReference>
<dbReference type="Ensembl" id="ENSPNAT00000032512.2">
    <property type="protein sequence ID" value="ENSPNAP00000021332.1"/>
    <property type="gene ID" value="ENSPNAG00000028368.2"/>
</dbReference>
<dbReference type="GO" id="GO:0016020">
    <property type="term" value="C:membrane"/>
    <property type="evidence" value="ECO:0007669"/>
    <property type="project" value="UniProtKB-SubCell"/>
</dbReference>
<protein>
    <recommendedName>
        <fullName evidence="5">Protein FAM151A</fullName>
    </recommendedName>
</protein>
<dbReference type="PANTHER" id="PTHR21184">
    <property type="entry name" value="MENORIN (DENDRITIC BRANCHING PROTEIN)"/>
    <property type="match status" value="1"/>
</dbReference>
<dbReference type="GeneID" id="108436047"/>
<evidence type="ECO:0000256" key="1">
    <source>
        <dbReference type="ARBA" id="ARBA00004167"/>
    </source>
</evidence>
<gene>
    <name evidence="10" type="primary">FAM151A</name>
</gene>
<feature type="region of interest" description="Disordered" evidence="7">
    <location>
        <begin position="1"/>
        <end position="23"/>
    </location>
</feature>
<dbReference type="GeneTree" id="ENSGT00530000063681"/>
<keyword evidence="4 8" id="KW-0472">Membrane</keyword>
<evidence type="ECO:0000313" key="11">
    <source>
        <dbReference type="Proteomes" id="UP001501920"/>
    </source>
</evidence>
<evidence type="ECO:0000256" key="3">
    <source>
        <dbReference type="ARBA" id="ARBA00022989"/>
    </source>
</evidence>
<dbReference type="OrthoDB" id="413402at2759"/>
<dbReference type="Pfam" id="PF10223">
    <property type="entry name" value="Menorin_N"/>
    <property type="match status" value="2"/>
</dbReference>
<keyword evidence="3 8" id="KW-1133">Transmembrane helix</keyword>
<reference evidence="10" key="2">
    <citation type="submission" date="2025-08" db="UniProtKB">
        <authorList>
            <consortium name="Ensembl"/>
        </authorList>
    </citation>
    <scope>IDENTIFICATION</scope>
</reference>
<evidence type="ECO:0000256" key="5">
    <source>
        <dbReference type="ARBA" id="ARBA00044104"/>
    </source>
</evidence>
<evidence type="ECO:0000256" key="2">
    <source>
        <dbReference type="ARBA" id="ARBA00022692"/>
    </source>
</evidence>
<dbReference type="AlphaFoldDB" id="A0A3B4DAG1"/>
<accession>A0A3B4DAG1</accession>
<sequence>MEEKKDEREENKRDEGESEEKRAKTALGIFSREPFIMLCVGVGLLLLLTVITVTSVLLTMNSGSGGSETVVSFPTDGDMLEFLLQNGEIQEKDGLYATWYHAANSKAEMNKALESGVMILEADVNVEGHNTVNETNIPIMAHPPDVYSDNTMEEWLDAVLKSKKGIKLDFKSLQSVEPSLNLLRIKNQTGINRPVWINADILPGPNVPSFWPVVNATRFLDLIQKKFPDVTISPGWKVLYIPLIPNVTYTQAMVEEMYDTVKHLPQKITFPVLAVMAKNGWPHLSWLLSQSSRFSLTLWQGEDNPTLDDLLFIRDNSNPQRLYYDIYEPVLSQLKEAVKQKDRPRRFYPGGDIVDYFKPANSDGLNILWDTVADRGSLLSLLEDSPGGMLVIPVISGSGTSKIPVVEDSQPELPLQDCLELIVASKKPWGIYLRVKSQSQLAVSLQLLRQAYDNDLLYHPTWVNMDVAYGAFSVQGYITGQEFLRTIDQNFPYVTIAPSWPPEVLHEGYTPQLVEDMLELFQGTLQSVSLQLQADHLERSKDGLGSLLQRQSRFSLTVEHKAGKEELKEGTQSLTSVHEWNKQQTFYNVPKAYKGSVIARLSD</sequence>
<keyword evidence="11" id="KW-1185">Reference proteome</keyword>
<dbReference type="InterPro" id="IPR019356">
    <property type="entry name" value="Menorin_dom"/>
</dbReference>
<dbReference type="Proteomes" id="UP001501920">
    <property type="component" value="Chromosome 19"/>
</dbReference>
<evidence type="ECO:0000259" key="9">
    <source>
        <dbReference type="Pfam" id="PF10223"/>
    </source>
</evidence>
<keyword evidence="2 8" id="KW-0812">Transmembrane</keyword>
<dbReference type="RefSeq" id="XP_017567746.1">
    <property type="nucleotide sequence ID" value="XM_017712257.2"/>
</dbReference>
<feature type="domain" description="Menorin-like" evidence="9">
    <location>
        <begin position="363"/>
        <end position="593"/>
    </location>
</feature>
<feature type="transmembrane region" description="Helical" evidence="8">
    <location>
        <begin position="35"/>
        <end position="58"/>
    </location>
</feature>
<feature type="domain" description="Menorin-like" evidence="9">
    <location>
        <begin position="93"/>
        <end position="330"/>
    </location>
</feature>
<reference evidence="10" key="3">
    <citation type="submission" date="2025-09" db="UniProtKB">
        <authorList>
            <consortium name="Ensembl"/>
        </authorList>
    </citation>
    <scope>IDENTIFICATION</scope>
</reference>
<comment type="subcellular location">
    <subcellularLocation>
        <location evidence="1">Membrane</location>
        <topology evidence="1">Single-pass membrane protein</topology>
    </subcellularLocation>
</comment>
<evidence type="ECO:0000256" key="7">
    <source>
        <dbReference type="SAM" id="MobiDB-lite"/>
    </source>
</evidence>
<dbReference type="OMA" id="AHQVYYD"/>